<dbReference type="RefSeq" id="WP_011498466.1">
    <property type="nucleotide sequence ID" value="NC_007955.1"/>
</dbReference>
<evidence type="ECO:0000256" key="1">
    <source>
        <dbReference type="ARBA" id="ARBA00008861"/>
    </source>
</evidence>
<dbReference type="PANTHER" id="PTHR12510:SF4">
    <property type="entry name" value="GAMMA-GLUTAMYLAMINECYCLOTRANSFERASE"/>
    <property type="match status" value="1"/>
</dbReference>
<dbReference type="KEGG" id="mbu:Mbur_0302"/>
<dbReference type="Gene3D" id="3.10.490.10">
    <property type="entry name" value="Gamma-glutamyl cyclotransferase-like"/>
    <property type="match status" value="1"/>
</dbReference>
<gene>
    <name evidence="3" type="ordered locus">Mbur_0302</name>
</gene>
<accession>Q12Z22</accession>
<dbReference type="PANTHER" id="PTHR12510">
    <property type="entry name" value="TROPONIN C-AKIN-1 PROTEIN"/>
    <property type="match status" value="1"/>
</dbReference>
<evidence type="ECO:0000313" key="4">
    <source>
        <dbReference type="Proteomes" id="UP000001979"/>
    </source>
</evidence>
<dbReference type="GO" id="GO:0005829">
    <property type="term" value="C:cytosol"/>
    <property type="evidence" value="ECO:0007669"/>
    <property type="project" value="TreeGrafter"/>
</dbReference>
<dbReference type="CDD" id="cd06661">
    <property type="entry name" value="GGCT_like"/>
    <property type="match status" value="1"/>
</dbReference>
<dbReference type="AlphaFoldDB" id="Q12Z22"/>
<dbReference type="InterPro" id="IPR039126">
    <property type="entry name" value="GGACT"/>
</dbReference>
<name>Q12Z22_METBU</name>
<feature type="domain" description="Gamma-glutamylcyclotransferase AIG2-like" evidence="2">
    <location>
        <begin position="4"/>
        <end position="114"/>
    </location>
</feature>
<dbReference type="STRING" id="259564.Mbur_0302"/>
<comment type="similarity">
    <text evidence="1">Belongs to the gamma-glutamylcyclotransferase family.</text>
</comment>
<evidence type="ECO:0000259" key="2">
    <source>
        <dbReference type="Pfam" id="PF06094"/>
    </source>
</evidence>
<dbReference type="EMBL" id="CP000300">
    <property type="protein sequence ID" value="ABE51304.1"/>
    <property type="molecule type" value="Genomic_DNA"/>
</dbReference>
<evidence type="ECO:0000313" key="3">
    <source>
        <dbReference type="EMBL" id="ABE51304.1"/>
    </source>
</evidence>
<dbReference type="InterPro" id="IPR013024">
    <property type="entry name" value="GGCT-like"/>
</dbReference>
<protein>
    <recommendedName>
        <fullName evidence="2">Gamma-glutamylcyclotransferase AIG2-like domain-containing protein</fullName>
    </recommendedName>
</protein>
<keyword evidence="4" id="KW-1185">Reference proteome</keyword>
<sequence length="122" mass="13975">MNLLFVYGTLKRGYVNHHLLERSTFVLETCTEKKFQILDMGDFPAVVKDVPVSTIDGELFNVDDSTLSDIDAFEGEWFSREEVVLQDSSIAWMYFLSEYVSHEGCPSITSGTWQKDKGDNYE</sequence>
<dbReference type="OrthoDB" id="100169at2157"/>
<dbReference type="SUPFAM" id="SSF110857">
    <property type="entry name" value="Gamma-glutamyl cyclotransferase-like"/>
    <property type="match status" value="1"/>
</dbReference>
<organism evidence="3 4">
    <name type="scientific">Methanococcoides burtonii (strain DSM 6242 / NBRC 107633 / OCM 468 / ACE-M)</name>
    <dbReference type="NCBI Taxonomy" id="259564"/>
    <lineage>
        <taxon>Archaea</taxon>
        <taxon>Methanobacteriati</taxon>
        <taxon>Methanobacteriota</taxon>
        <taxon>Stenosarchaea group</taxon>
        <taxon>Methanomicrobia</taxon>
        <taxon>Methanosarcinales</taxon>
        <taxon>Methanosarcinaceae</taxon>
        <taxon>Methanococcoides</taxon>
    </lineage>
</organism>
<dbReference type="HOGENOM" id="CLU_083466_5_1_2"/>
<dbReference type="InterPro" id="IPR036568">
    <property type="entry name" value="GGCT-like_sf"/>
</dbReference>
<dbReference type="InterPro" id="IPR009288">
    <property type="entry name" value="AIG2-like_dom"/>
</dbReference>
<proteinExistence type="inferred from homology"/>
<dbReference type="Pfam" id="PF06094">
    <property type="entry name" value="GGACT"/>
    <property type="match status" value="1"/>
</dbReference>
<dbReference type="Proteomes" id="UP000001979">
    <property type="component" value="Chromosome"/>
</dbReference>
<dbReference type="GO" id="GO:0061929">
    <property type="term" value="F:gamma-glutamylaminecyclotransferase activity"/>
    <property type="evidence" value="ECO:0007669"/>
    <property type="project" value="InterPro"/>
</dbReference>
<reference evidence="4" key="1">
    <citation type="journal article" date="2009" name="ISME J.">
        <title>The genome sequence of the psychrophilic archaeon, Methanococcoides burtonii: the role of genome evolution in cold adaptation.</title>
        <authorList>
            <person name="Allen M.A."/>
            <person name="Lauro F.M."/>
            <person name="Williams T.J."/>
            <person name="Burg D."/>
            <person name="Siddiqui K.S."/>
            <person name="De Francisci D."/>
            <person name="Chong K.W."/>
            <person name="Pilak O."/>
            <person name="Chew H.H."/>
            <person name="De Maere M.Z."/>
            <person name="Ting L."/>
            <person name="Katrib M."/>
            <person name="Ng C."/>
            <person name="Sowers K.R."/>
            <person name="Galperin M.Y."/>
            <person name="Anderson I.J."/>
            <person name="Ivanova N."/>
            <person name="Dalin E."/>
            <person name="Martinez M."/>
            <person name="Lapidus A."/>
            <person name="Hauser L."/>
            <person name="Land M."/>
            <person name="Thomas T."/>
            <person name="Cavicchioli R."/>
        </authorList>
    </citation>
    <scope>NUCLEOTIDE SEQUENCE [LARGE SCALE GENOMIC DNA]</scope>
    <source>
        <strain evidence="4">DSM 6242 / NBRC 107633 / OCM 468 / ACE-M</strain>
    </source>
</reference>
<dbReference type="GeneID" id="3997118"/>